<evidence type="ECO:0000256" key="2">
    <source>
        <dbReference type="ARBA" id="ARBA00022525"/>
    </source>
</evidence>
<evidence type="ECO:0000256" key="8">
    <source>
        <dbReference type="RuleBase" id="RU363034"/>
    </source>
</evidence>
<dbReference type="SMART" id="SM00020">
    <property type="entry name" value="Tryp_SPc"/>
    <property type="match status" value="1"/>
</dbReference>
<dbReference type="InterPro" id="IPR001254">
    <property type="entry name" value="Trypsin_dom"/>
</dbReference>
<evidence type="ECO:0000313" key="11">
    <source>
        <dbReference type="Proteomes" id="UP000694920"/>
    </source>
</evidence>
<dbReference type="InterPro" id="IPR009003">
    <property type="entry name" value="Peptidase_S1_PA"/>
</dbReference>
<dbReference type="Pfam" id="PF00089">
    <property type="entry name" value="Trypsin"/>
    <property type="match status" value="1"/>
</dbReference>
<evidence type="ECO:0000256" key="7">
    <source>
        <dbReference type="ARBA" id="ARBA00044036"/>
    </source>
</evidence>
<dbReference type="PROSITE" id="PS00135">
    <property type="entry name" value="TRYPSIN_SER"/>
    <property type="match status" value="1"/>
</dbReference>
<dbReference type="Gene3D" id="2.40.10.10">
    <property type="entry name" value="Trypsin-like serine proteases"/>
    <property type="match status" value="1"/>
</dbReference>
<dbReference type="SUPFAM" id="SSF50494">
    <property type="entry name" value="Trypsin-like serine proteases"/>
    <property type="match status" value="1"/>
</dbReference>
<keyword evidence="2" id="KW-0964">Secreted</keyword>
<dbReference type="InterPro" id="IPR043504">
    <property type="entry name" value="Peptidase_S1_PA_chymotrypsin"/>
</dbReference>
<keyword evidence="11" id="KW-1185">Reference proteome</keyword>
<comment type="subcellular location">
    <subcellularLocation>
        <location evidence="1">Secreted</location>
        <location evidence="1">Extracellular space</location>
    </subcellularLocation>
</comment>
<feature type="chain" id="PRO_5042612170" description="chymotrypsin" evidence="9">
    <location>
        <begin position="21"/>
        <end position="370"/>
    </location>
</feature>
<protein>
    <recommendedName>
        <fullName evidence="7">chymotrypsin</fullName>
        <ecNumber evidence="7">3.4.21.1</ecNumber>
    </recommendedName>
</protein>
<dbReference type="KEGG" id="ccin:107263079"/>
<evidence type="ECO:0000259" key="10">
    <source>
        <dbReference type="PROSITE" id="PS50240"/>
    </source>
</evidence>
<gene>
    <name evidence="12" type="primary">LOC107263079</name>
</gene>
<dbReference type="PANTHER" id="PTHR24258:SF136">
    <property type="entry name" value="GH06673P-RELATED"/>
    <property type="match status" value="1"/>
</dbReference>
<dbReference type="InterPro" id="IPR018114">
    <property type="entry name" value="TRYPSIN_HIS"/>
</dbReference>
<organism evidence="11 12">
    <name type="scientific">Cephus cinctus</name>
    <name type="common">Wheat stem sawfly</name>
    <dbReference type="NCBI Taxonomy" id="211228"/>
    <lineage>
        <taxon>Eukaryota</taxon>
        <taxon>Metazoa</taxon>
        <taxon>Ecdysozoa</taxon>
        <taxon>Arthropoda</taxon>
        <taxon>Hexapoda</taxon>
        <taxon>Insecta</taxon>
        <taxon>Pterygota</taxon>
        <taxon>Neoptera</taxon>
        <taxon>Endopterygota</taxon>
        <taxon>Hymenoptera</taxon>
        <taxon>Cephoidea</taxon>
        <taxon>Cephidae</taxon>
        <taxon>Cephus</taxon>
    </lineage>
</organism>
<keyword evidence="9" id="KW-0732">Signal</keyword>
<evidence type="ECO:0000256" key="4">
    <source>
        <dbReference type="ARBA" id="ARBA00022801"/>
    </source>
</evidence>
<keyword evidence="5 8" id="KW-0720">Serine protease</keyword>
<feature type="domain" description="Peptidase S1" evidence="10">
    <location>
        <begin position="113"/>
        <end position="364"/>
    </location>
</feature>
<dbReference type="CDD" id="cd00190">
    <property type="entry name" value="Tryp_SPc"/>
    <property type="match status" value="1"/>
</dbReference>
<dbReference type="PROSITE" id="PS50240">
    <property type="entry name" value="TRYPSIN_DOM"/>
    <property type="match status" value="1"/>
</dbReference>
<dbReference type="PANTHER" id="PTHR24258">
    <property type="entry name" value="SERINE PROTEASE-RELATED"/>
    <property type="match status" value="1"/>
</dbReference>
<dbReference type="PROSITE" id="PS00134">
    <property type="entry name" value="TRYPSIN_HIS"/>
    <property type="match status" value="1"/>
</dbReference>
<dbReference type="Proteomes" id="UP000694920">
    <property type="component" value="Unplaced"/>
</dbReference>
<dbReference type="FunFam" id="2.40.10.10:FF:000047">
    <property type="entry name" value="Trypsin eta"/>
    <property type="match status" value="1"/>
</dbReference>
<dbReference type="GeneID" id="107263079"/>
<evidence type="ECO:0000256" key="5">
    <source>
        <dbReference type="ARBA" id="ARBA00022825"/>
    </source>
</evidence>
<keyword evidence="4 8" id="KW-0378">Hydrolase</keyword>
<keyword evidence="6" id="KW-1015">Disulfide bond</keyword>
<evidence type="ECO:0000256" key="6">
    <source>
        <dbReference type="ARBA" id="ARBA00023157"/>
    </source>
</evidence>
<sequence length="370" mass="39409">MAAGALLCVALAFLGCLVSSFPFIDEIYEGSPCPLEDGAIGVCKKLPDCAPRLNEVQAGRRSSDSSGRCGFTDFTEIVCCSLNISDKIGSRPADVACQQYYNEVTSEGVVFHILGGEATSPGEFPYLAALGYLETDEDTEGVIKYSCGGTLISSQHVLTAAHCVSNINDQVPIEVRLGSEDLESSDPIPQRIPISSIIPHPSYKRSVNYNDIAIVKLKTPARLTNTVKPICLQTKSLTTSQIPANASLVVTGWGATSSFGDGSTKLLKAAGLRFIEKDSCSKLYTEFRRLPRGLDDGMICALDSNTTRRADACQGDSGGPLLMLSENSQTVVGVTSFGQACGGPSPGVYTSVYSYLDWIEAQVWPDQASD</sequence>
<dbReference type="GO" id="GO:0004252">
    <property type="term" value="F:serine-type endopeptidase activity"/>
    <property type="evidence" value="ECO:0007669"/>
    <property type="project" value="UniProtKB-EC"/>
</dbReference>
<dbReference type="AlphaFoldDB" id="A0AAJ7VXE0"/>
<dbReference type="PRINTS" id="PR00722">
    <property type="entry name" value="CHYMOTRYPSIN"/>
</dbReference>
<dbReference type="EC" id="3.4.21.1" evidence="7"/>
<name>A0AAJ7VXE0_CEPCN</name>
<evidence type="ECO:0000256" key="9">
    <source>
        <dbReference type="SAM" id="SignalP"/>
    </source>
</evidence>
<dbReference type="RefSeq" id="XP_024936307.1">
    <property type="nucleotide sequence ID" value="XM_025080539.1"/>
</dbReference>
<dbReference type="InterPro" id="IPR001314">
    <property type="entry name" value="Peptidase_S1A"/>
</dbReference>
<dbReference type="GO" id="GO:0016485">
    <property type="term" value="P:protein processing"/>
    <property type="evidence" value="ECO:0007669"/>
    <property type="project" value="UniProtKB-ARBA"/>
</dbReference>
<dbReference type="InterPro" id="IPR033116">
    <property type="entry name" value="TRYPSIN_SER"/>
</dbReference>
<evidence type="ECO:0000256" key="1">
    <source>
        <dbReference type="ARBA" id="ARBA00004239"/>
    </source>
</evidence>
<dbReference type="GO" id="GO:0005576">
    <property type="term" value="C:extracellular region"/>
    <property type="evidence" value="ECO:0007669"/>
    <property type="project" value="UniProtKB-SubCell"/>
</dbReference>
<proteinExistence type="predicted"/>
<evidence type="ECO:0000313" key="12">
    <source>
        <dbReference type="RefSeq" id="XP_024936307.1"/>
    </source>
</evidence>
<keyword evidence="3 8" id="KW-0645">Protease</keyword>
<evidence type="ECO:0000256" key="3">
    <source>
        <dbReference type="ARBA" id="ARBA00022670"/>
    </source>
</evidence>
<reference evidence="12" key="1">
    <citation type="submission" date="2025-08" db="UniProtKB">
        <authorList>
            <consortium name="RefSeq"/>
        </authorList>
    </citation>
    <scope>IDENTIFICATION</scope>
</reference>
<accession>A0AAJ7VXE0</accession>
<feature type="signal peptide" evidence="9">
    <location>
        <begin position="1"/>
        <end position="20"/>
    </location>
</feature>